<evidence type="ECO:0000313" key="2">
    <source>
        <dbReference type="EMBL" id="KAH7434058.1"/>
    </source>
</evidence>
<dbReference type="EMBL" id="CM035412">
    <property type="protein sequence ID" value="KAH7434058.1"/>
    <property type="molecule type" value="Genomic_DNA"/>
</dbReference>
<organism evidence="2 3">
    <name type="scientific">Ceratopteris richardii</name>
    <name type="common">Triangle waterfern</name>
    <dbReference type="NCBI Taxonomy" id="49495"/>
    <lineage>
        <taxon>Eukaryota</taxon>
        <taxon>Viridiplantae</taxon>
        <taxon>Streptophyta</taxon>
        <taxon>Embryophyta</taxon>
        <taxon>Tracheophyta</taxon>
        <taxon>Polypodiopsida</taxon>
        <taxon>Polypodiidae</taxon>
        <taxon>Polypodiales</taxon>
        <taxon>Pteridineae</taxon>
        <taxon>Pteridaceae</taxon>
        <taxon>Parkerioideae</taxon>
        <taxon>Ceratopteris</taxon>
    </lineage>
</organism>
<dbReference type="OMA" id="WRRYPCH"/>
<reference evidence="2" key="1">
    <citation type="submission" date="2021-08" db="EMBL/GenBank/DDBJ databases">
        <title>WGS assembly of Ceratopteris richardii.</title>
        <authorList>
            <person name="Marchant D.B."/>
            <person name="Chen G."/>
            <person name="Jenkins J."/>
            <person name="Shu S."/>
            <person name="Leebens-Mack J."/>
            <person name="Grimwood J."/>
            <person name="Schmutz J."/>
            <person name="Soltis P."/>
            <person name="Soltis D."/>
            <person name="Chen Z.-H."/>
        </authorList>
    </citation>
    <scope>NUCLEOTIDE SEQUENCE</scope>
    <source>
        <strain evidence="2">Whitten #5841</strain>
        <tissue evidence="2">Leaf</tissue>
    </source>
</reference>
<proteinExistence type="inferred from homology"/>
<keyword evidence="3" id="KW-1185">Reference proteome</keyword>
<comment type="caution">
    <text evidence="2">The sequence shown here is derived from an EMBL/GenBank/DDBJ whole genome shotgun (WGS) entry which is preliminary data.</text>
</comment>
<dbReference type="OrthoDB" id="1845029at2759"/>
<dbReference type="AlphaFoldDB" id="A0A8T2UHD0"/>
<evidence type="ECO:0000256" key="1">
    <source>
        <dbReference type="ARBA" id="ARBA00008013"/>
    </source>
</evidence>
<sequence length="108" mass="12226">MAGVWHFSNEGIARLEAGGGVQRLAAALVYRPTNQVISSYAELEARLAIGGWMRLHPPQQPGTLQFHKGSTCNHLITLPADFRFLRPMHLLDIAMKNRELFEVREKFQ</sequence>
<comment type="similarity">
    <text evidence="1">Belongs to the FPF1 family.</text>
</comment>
<dbReference type="Proteomes" id="UP000825935">
    <property type="component" value="Chromosome 7"/>
</dbReference>
<accession>A0A8T2UHD0</accession>
<dbReference type="PANTHER" id="PTHR33433">
    <property type="entry name" value="FLOWERING-PROMOTING FACTOR 1-LIKE PROTEIN 1"/>
    <property type="match status" value="1"/>
</dbReference>
<protein>
    <submittedName>
        <fullName evidence="2">Uncharacterized protein</fullName>
    </submittedName>
</protein>
<gene>
    <name evidence="2" type="ORF">KP509_07G099000</name>
</gene>
<dbReference type="InterPro" id="IPR039274">
    <property type="entry name" value="FPF1"/>
</dbReference>
<name>A0A8T2UHD0_CERRI</name>
<evidence type="ECO:0000313" key="3">
    <source>
        <dbReference type="Proteomes" id="UP000825935"/>
    </source>
</evidence>